<dbReference type="RefSeq" id="WP_184267415.1">
    <property type="nucleotide sequence ID" value="NZ_JACHKY010000001.1"/>
</dbReference>
<evidence type="ECO:0000313" key="10">
    <source>
        <dbReference type="Proteomes" id="UP000539957"/>
    </source>
</evidence>
<keyword evidence="4" id="KW-0812">Transmembrane</keyword>
<dbReference type="PANTHER" id="PTHR35093">
    <property type="entry name" value="OUTER MEMBRANE PROTEIN NMB0088-RELATED"/>
    <property type="match status" value="1"/>
</dbReference>
<sequence length="431" mass="45499">MTPRNMARLSGLAVLMASVAAPAFAGSFYLQEQSVRGAGRAFSGEAADRGVGSMWWNPAAIARSGREVSVGMHGIKIDSEVKNNGSYVTYPGGANVPVTNPRNTNVDPIESGLVPNFAFAAPVGDRFAVGVSVAAPYNFTTKYEQASFTRYDALTSELRSANAGLTVAYQVNDWLDVGAGLDAQFVKAKLTSALPNLSPLLPDGSNTLEGDGWDYGWNVGVQAHKGPWDLGLSYRSKIEHELEGDITIAGLLGPLAGGNVATAGKASFNTPWFASASVRYAVNDKLTLNAQVNRIGWSEFEAIDVEYAGGGDSIHQNYKDVTTGAIGLDYAYSDKTTLRAGVGYDPTPTRDSLRTARIPDADRLLVSVGASTEVTPGVTFDAGLTYIAFSDSDIFDDRTFYGGTPAATTSHLRGTAEGSALVASMGARWAF</sequence>
<evidence type="ECO:0000256" key="5">
    <source>
        <dbReference type="ARBA" id="ARBA00022729"/>
    </source>
</evidence>
<keyword evidence="5 8" id="KW-0732">Signal</keyword>
<keyword evidence="10" id="KW-1185">Reference proteome</keyword>
<evidence type="ECO:0000256" key="2">
    <source>
        <dbReference type="ARBA" id="ARBA00008163"/>
    </source>
</evidence>
<dbReference type="GO" id="GO:0015483">
    <property type="term" value="F:long-chain fatty acid transporting porin activity"/>
    <property type="evidence" value="ECO:0007669"/>
    <property type="project" value="TreeGrafter"/>
</dbReference>
<dbReference type="PANTHER" id="PTHR35093:SF8">
    <property type="entry name" value="OUTER MEMBRANE PROTEIN NMB0088-RELATED"/>
    <property type="match status" value="1"/>
</dbReference>
<accession>A0A7W7IMT0</accession>
<dbReference type="GO" id="GO:0009279">
    <property type="term" value="C:cell outer membrane"/>
    <property type="evidence" value="ECO:0007669"/>
    <property type="project" value="UniProtKB-SubCell"/>
</dbReference>
<comment type="caution">
    <text evidence="9">The sequence shown here is derived from an EMBL/GenBank/DDBJ whole genome shotgun (WGS) entry which is preliminary data.</text>
</comment>
<organism evidence="9 10">
    <name type="scientific">Brevundimonas bullata</name>
    <dbReference type="NCBI Taxonomy" id="13160"/>
    <lineage>
        <taxon>Bacteria</taxon>
        <taxon>Pseudomonadati</taxon>
        <taxon>Pseudomonadota</taxon>
        <taxon>Alphaproteobacteria</taxon>
        <taxon>Caulobacterales</taxon>
        <taxon>Caulobacteraceae</taxon>
        <taxon>Brevundimonas</taxon>
    </lineage>
</organism>
<keyword evidence="6" id="KW-0472">Membrane</keyword>
<comment type="similarity">
    <text evidence="2">Belongs to the OmpP1/FadL family.</text>
</comment>
<evidence type="ECO:0000256" key="6">
    <source>
        <dbReference type="ARBA" id="ARBA00023136"/>
    </source>
</evidence>
<protein>
    <submittedName>
        <fullName evidence="9">Long-chain fatty acid transport protein</fullName>
    </submittedName>
</protein>
<evidence type="ECO:0000256" key="8">
    <source>
        <dbReference type="SAM" id="SignalP"/>
    </source>
</evidence>
<dbReference type="SUPFAM" id="SSF56935">
    <property type="entry name" value="Porins"/>
    <property type="match status" value="1"/>
</dbReference>
<dbReference type="Proteomes" id="UP000539957">
    <property type="component" value="Unassembled WGS sequence"/>
</dbReference>
<keyword evidence="3" id="KW-1134">Transmembrane beta strand</keyword>
<evidence type="ECO:0000256" key="1">
    <source>
        <dbReference type="ARBA" id="ARBA00004571"/>
    </source>
</evidence>
<dbReference type="Pfam" id="PF03349">
    <property type="entry name" value="Toluene_X"/>
    <property type="match status" value="1"/>
</dbReference>
<dbReference type="InterPro" id="IPR005017">
    <property type="entry name" value="OMPP1/FadL/TodX"/>
</dbReference>
<dbReference type="Gene3D" id="2.40.160.60">
    <property type="entry name" value="Outer membrane protein transport protein (OMPP1/FadL/TodX)"/>
    <property type="match status" value="1"/>
</dbReference>
<evidence type="ECO:0000256" key="7">
    <source>
        <dbReference type="ARBA" id="ARBA00023237"/>
    </source>
</evidence>
<dbReference type="AlphaFoldDB" id="A0A7W7IMT0"/>
<evidence type="ECO:0000313" key="9">
    <source>
        <dbReference type="EMBL" id="MBB4797152.1"/>
    </source>
</evidence>
<comment type="subcellular location">
    <subcellularLocation>
        <location evidence="1">Cell outer membrane</location>
        <topology evidence="1">Multi-pass membrane protein</topology>
    </subcellularLocation>
</comment>
<name>A0A7W7IMT0_9CAUL</name>
<proteinExistence type="inferred from homology"/>
<gene>
    <name evidence="9" type="ORF">HNP32_000866</name>
</gene>
<keyword evidence="7" id="KW-0998">Cell outer membrane</keyword>
<evidence type="ECO:0000256" key="4">
    <source>
        <dbReference type="ARBA" id="ARBA00022692"/>
    </source>
</evidence>
<evidence type="ECO:0000256" key="3">
    <source>
        <dbReference type="ARBA" id="ARBA00022452"/>
    </source>
</evidence>
<feature type="signal peptide" evidence="8">
    <location>
        <begin position="1"/>
        <end position="25"/>
    </location>
</feature>
<dbReference type="EMBL" id="JACHKY010000001">
    <property type="protein sequence ID" value="MBB4797152.1"/>
    <property type="molecule type" value="Genomic_DNA"/>
</dbReference>
<feature type="chain" id="PRO_5030741819" evidence="8">
    <location>
        <begin position="26"/>
        <end position="431"/>
    </location>
</feature>
<reference evidence="9 10" key="1">
    <citation type="submission" date="2020-08" db="EMBL/GenBank/DDBJ databases">
        <title>Functional genomics of gut bacteria from endangered species of beetles.</title>
        <authorList>
            <person name="Carlos-Shanley C."/>
        </authorList>
    </citation>
    <scope>NUCLEOTIDE SEQUENCE [LARGE SCALE GENOMIC DNA]</scope>
    <source>
        <strain evidence="9 10">S00123</strain>
    </source>
</reference>